<dbReference type="InterPro" id="IPR000048">
    <property type="entry name" value="IQ_motif_EF-hand-BS"/>
</dbReference>
<dbReference type="Gene3D" id="3.40.850.10">
    <property type="entry name" value="Kinesin motor domain"/>
    <property type="match status" value="1"/>
</dbReference>
<dbReference type="SUPFAM" id="SSF50729">
    <property type="entry name" value="PH domain-like"/>
    <property type="match status" value="1"/>
</dbReference>
<dbReference type="GO" id="GO:0005096">
    <property type="term" value="F:GTPase activator activity"/>
    <property type="evidence" value="ECO:0007669"/>
    <property type="project" value="UniProtKB-KW"/>
</dbReference>
<dbReference type="PANTHER" id="PTHR46049:SF5">
    <property type="entry name" value="PLECKSTRIN HOMOLOGY DOMAIN-CONTAINING FAMILY H MEMBER 3"/>
    <property type="match status" value="1"/>
</dbReference>
<dbReference type="PROSITE" id="PS51456">
    <property type="entry name" value="MYOSIN_MOTOR"/>
    <property type="match status" value="1"/>
</dbReference>
<dbReference type="PROSITE" id="PS51016">
    <property type="entry name" value="MYTH4"/>
    <property type="match status" value="2"/>
</dbReference>
<keyword evidence="3" id="KW-0343">GTPase activation</keyword>
<dbReference type="PROSITE" id="PS50057">
    <property type="entry name" value="FERM_3"/>
    <property type="match status" value="1"/>
</dbReference>
<keyword evidence="4" id="KW-0963">Cytoplasm</keyword>
<feature type="compositionally biased region" description="Low complexity" evidence="11">
    <location>
        <begin position="1109"/>
        <end position="1118"/>
    </location>
</feature>
<dbReference type="Pfam" id="PF00784">
    <property type="entry name" value="MyTH4"/>
    <property type="match status" value="2"/>
</dbReference>
<dbReference type="Gene3D" id="1.10.10.820">
    <property type="match status" value="1"/>
</dbReference>
<evidence type="ECO:0000256" key="6">
    <source>
        <dbReference type="ARBA" id="ARBA00022840"/>
    </source>
</evidence>
<feature type="region of interest" description="Actin-binding" evidence="10">
    <location>
        <begin position="592"/>
        <end position="614"/>
    </location>
</feature>
<keyword evidence="6 10" id="KW-0067">ATP-binding</keyword>
<dbReference type="InterPro" id="IPR000159">
    <property type="entry name" value="RA_dom"/>
</dbReference>
<protein>
    <recommendedName>
        <fullName evidence="18">Myosin motor domain-containing protein</fullName>
    </recommendedName>
</protein>
<dbReference type="InterPro" id="IPR038185">
    <property type="entry name" value="MyTH4_dom_sf"/>
</dbReference>
<evidence type="ECO:0000259" key="14">
    <source>
        <dbReference type="PROSITE" id="PS51016"/>
    </source>
</evidence>
<keyword evidence="17" id="KW-1185">Reference proteome</keyword>
<feature type="compositionally biased region" description="Basic and acidic residues" evidence="11">
    <location>
        <begin position="788"/>
        <end position="809"/>
    </location>
</feature>
<feature type="domain" description="MyTH4" evidence="14">
    <location>
        <begin position="1617"/>
        <end position="1774"/>
    </location>
</feature>
<dbReference type="InterPro" id="IPR051724">
    <property type="entry name" value="Actin_motor_Myosin"/>
</dbReference>
<dbReference type="InterPro" id="IPR019748">
    <property type="entry name" value="FERM_central"/>
</dbReference>
<feature type="domain" description="MyTH4" evidence="14">
    <location>
        <begin position="1181"/>
        <end position="1335"/>
    </location>
</feature>
<dbReference type="Gene3D" id="1.20.58.530">
    <property type="match status" value="1"/>
</dbReference>
<feature type="compositionally biased region" description="Pro residues" evidence="11">
    <location>
        <begin position="965"/>
        <end position="977"/>
    </location>
</feature>
<keyword evidence="9 10" id="KW-0009">Actin-binding</keyword>
<proteinExistence type="inferred from homology"/>
<dbReference type="SUPFAM" id="SSF47031">
    <property type="entry name" value="Second domain of FERM"/>
    <property type="match status" value="2"/>
</dbReference>
<feature type="region of interest" description="Disordered" evidence="11">
    <location>
        <begin position="930"/>
        <end position="1072"/>
    </location>
</feature>
<dbReference type="InterPro" id="IPR036961">
    <property type="entry name" value="Kinesin_motor_dom_sf"/>
</dbReference>
<evidence type="ECO:0000256" key="3">
    <source>
        <dbReference type="ARBA" id="ARBA00022468"/>
    </source>
</evidence>
<dbReference type="EMBL" id="PZQS01000008">
    <property type="protein sequence ID" value="PVD26570.1"/>
    <property type="molecule type" value="Genomic_DNA"/>
</dbReference>
<feature type="compositionally biased region" description="Pro residues" evidence="11">
    <location>
        <begin position="984"/>
        <end position="1038"/>
    </location>
</feature>
<dbReference type="Pfam" id="PF02174">
    <property type="entry name" value="IRS"/>
    <property type="match status" value="1"/>
</dbReference>
<dbReference type="FunFam" id="1.10.10.820:FF:000001">
    <property type="entry name" value="Myosin heavy chain"/>
    <property type="match status" value="1"/>
</dbReference>
<evidence type="ECO:0000256" key="2">
    <source>
        <dbReference type="ARBA" id="ARBA00008314"/>
    </source>
</evidence>
<dbReference type="Gene3D" id="1.25.40.530">
    <property type="entry name" value="MyTH4 domain"/>
    <property type="match status" value="2"/>
</dbReference>
<name>A0A2T7NZI1_POMCA</name>
<evidence type="ECO:0000256" key="1">
    <source>
        <dbReference type="ARBA" id="ARBA00004496"/>
    </source>
</evidence>
<comment type="similarity">
    <text evidence="2 10">Belongs to the TRAFAC class myosin-kinesin ATPase superfamily. Myosin family.</text>
</comment>
<feature type="compositionally biased region" description="Pro residues" evidence="11">
    <location>
        <begin position="1099"/>
        <end position="1108"/>
    </location>
</feature>
<dbReference type="Pfam" id="PF00373">
    <property type="entry name" value="FERM_M"/>
    <property type="match status" value="1"/>
</dbReference>
<evidence type="ECO:0000256" key="8">
    <source>
        <dbReference type="ARBA" id="ARBA00023175"/>
    </source>
</evidence>
<dbReference type="Pfam" id="PF00612">
    <property type="entry name" value="IQ"/>
    <property type="match status" value="2"/>
</dbReference>
<evidence type="ECO:0000256" key="11">
    <source>
        <dbReference type="SAM" id="MobiDB-lite"/>
    </source>
</evidence>
<dbReference type="GO" id="GO:0003779">
    <property type="term" value="F:actin binding"/>
    <property type="evidence" value="ECO:0007669"/>
    <property type="project" value="UniProtKB-KW"/>
</dbReference>
<dbReference type="InterPro" id="IPR011993">
    <property type="entry name" value="PH-like_dom_sf"/>
</dbReference>
<evidence type="ECO:0008006" key="18">
    <source>
        <dbReference type="Google" id="ProtNLM"/>
    </source>
</evidence>
<dbReference type="SUPFAM" id="SSF54236">
    <property type="entry name" value="Ubiquitin-like"/>
    <property type="match status" value="2"/>
</dbReference>
<dbReference type="InterPro" id="IPR027417">
    <property type="entry name" value="P-loop_NTPase"/>
</dbReference>
<dbReference type="GO" id="GO:0016459">
    <property type="term" value="C:myosin complex"/>
    <property type="evidence" value="ECO:0007669"/>
    <property type="project" value="UniProtKB-KW"/>
</dbReference>
<dbReference type="PROSITE" id="PS50096">
    <property type="entry name" value="IQ"/>
    <property type="match status" value="2"/>
</dbReference>
<feature type="binding site" evidence="10">
    <location>
        <begin position="122"/>
        <end position="129"/>
    </location>
    <ligand>
        <name>ATP</name>
        <dbReference type="ChEBI" id="CHEBI:30616"/>
    </ligand>
</feature>
<dbReference type="InterPro" id="IPR014352">
    <property type="entry name" value="FERM/acyl-CoA-bd_prot_sf"/>
</dbReference>
<dbReference type="CDD" id="cd17208">
    <property type="entry name" value="FERM_F1_DdMyo7_like"/>
    <property type="match status" value="1"/>
</dbReference>
<dbReference type="InterPro" id="IPR002404">
    <property type="entry name" value="IRS_PTB"/>
</dbReference>
<dbReference type="PANTHER" id="PTHR46049">
    <property type="entry name" value="AGAP003327-PA"/>
    <property type="match status" value="1"/>
</dbReference>
<dbReference type="Gene3D" id="1.20.5.190">
    <property type="match status" value="1"/>
</dbReference>
<dbReference type="GO" id="GO:0003774">
    <property type="term" value="F:cytoskeletal motor activity"/>
    <property type="evidence" value="ECO:0007669"/>
    <property type="project" value="UniProtKB-UniRule"/>
</dbReference>
<dbReference type="OrthoDB" id="312459at2759"/>
<dbReference type="Proteomes" id="UP000245119">
    <property type="component" value="Linkage Group LG8"/>
</dbReference>
<dbReference type="Gene3D" id="6.20.240.20">
    <property type="match status" value="1"/>
</dbReference>
<feature type="domain" description="FERM" evidence="12">
    <location>
        <begin position="1779"/>
        <end position="2074"/>
    </location>
</feature>
<accession>A0A2T7NZI1</accession>
<feature type="domain" description="Ras-associating" evidence="13">
    <location>
        <begin position="1289"/>
        <end position="1397"/>
    </location>
</feature>
<feature type="region of interest" description="Disordered" evidence="11">
    <location>
        <begin position="1091"/>
        <end position="1118"/>
    </location>
</feature>
<evidence type="ECO:0000313" key="17">
    <source>
        <dbReference type="Proteomes" id="UP000245119"/>
    </source>
</evidence>
<dbReference type="Gene3D" id="2.30.29.30">
    <property type="entry name" value="Pleckstrin-homology domain (PH domain)/Phosphotyrosine-binding domain (PTB)"/>
    <property type="match status" value="2"/>
</dbReference>
<dbReference type="CDD" id="cd14473">
    <property type="entry name" value="FERM_B-lobe"/>
    <property type="match status" value="1"/>
</dbReference>
<dbReference type="GO" id="GO:0005737">
    <property type="term" value="C:cytoplasm"/>
    <property type="evidence" value="ECO:0007669"/>
    <property type="project" value="UniProtKB-SubCell"/>
</dbReference>
<dbReference type="PRINTS" id="PR00193">
    <property type="entry name" value="MYOSINHEAVY"/>
</dbReference>
<dbReference type="GO" id="GO:0005524">
    <property type="term" value="F:ATP binding"/>
    <property type="evidence" value="ECO:0007669"/>
    <property type="project" value="UniProtKB-UniRule"/>
</dbReference>
<evidence type="ECO:0000256" key="7">
    <source>
        <dbReference type="ARBA" id="ARBA00023123"/>
    </source>
</evidence>
<dbReference type="GO" id="GO:0007165">
    <property type="term" value="P:signal transduction"/>
    <property type="evidence" value="ECO:0007669"/>
    <property type="project" value="InterPro"/>
</dbReference>
<feature type="region of interest" description="Disordered" evidence="11">
    <location>
        <begin position="786"/>
        <end position="809"/>
    </location>
</feature>
<dbReference type="Pfam" id="PF00063">
    <property type="entry name" value="Myosin_head"/>
    <property type="match status" value="1"/>
</dbReference>
<dbReference type="PROSITE" id="PS50200">
    <property type="entry name" value="RA"/>
    <property type="match status" value="1"/>
</dbReference>
<dbReference type="InterPro" id="IPR000857">
    <property type="entry name" value="MyTH4_dom"/>
</dbReference>
<evidence type="ECO:0000313" key="16">
    <source>
        <dbReference type="EMBL" id="PVD26570.1"/>
    </source>
</evidence>
<dbReference type="InterPro" id="IPR029071">
    <property type="entry name" value="Ubiquitin-like_domsf"/>
</dbReference>
<dbReference type="Gene3D" id="1.20.80.10">
    <property type="match status" value="2"/>
</dbReference>
<evidence type="ECO:0000259" key="15">
    <source>
        <dbReference type="PROSITE" id="PS51456"/>
    </source>
</evidence>
<evidence type="ECO:0000259" key="12">
    <source>
        <dbReference type="PROSITE" id="PS50057"/>
    </source>
</evidence>
<comment type="subcellular location">
    <subcellularLocation>
        <location evidence="1">Cytoplasm</location>
    </subcellularLocation>
</comment>
<dbReference type="InterPro" id="IPR035963">
    <property type="entry name" value="FERM_2"/>
</dbReference>
<dbReference type="SMART" id="SM00015">
    <property type="entry name" value="IQ"/>
    <property type="match status" value="3"/>
</dbReference>
<dbReference type="SUPFAM" id="SSF52540">
    <property type="entry name" value="P-loop containing nucleoside triphosphate hydrolases"/>
    <property type="match status" value="1"/>
</dbReference>
<reference evidence="16 17" key="1">
    <citation type="submission" date="2018-04" db="EMBL/GenBank/DDBJ databases">
        <title>The genome of golden apple snail Pomacea canaliculata provides insight into stress tolerance and invasive adaptation.</title>
        <authorList>
            <person name="Liu C."/>
            <person name="Liu B."/>
            <person name="Ren Y."/>
            <person name="Zhang Y."/>
            <person name="Wang H."/>
            <person name="Li S."/>
            <person name="Jiang F."/>
            <person name="Yin L."/>
            <person name="Zhang G."/>
            <person name="Qian W."/>
            <person name="Fan W."/>
        </authorList>
    </citation>
    <scope>NUCLEOTIDE SEQUENCE [LARGE SCALE GENOMIC DNA]</scope>
    <source>
        <strain evidence="16">SZHN2017</strain>
        <tissue evidence="16">Muscle</tissue>
    </source>
</reference>
<dbReference type="SMART" id="SM00295">
    <property type="entry name" value="B41"/>
    <property type="match status" value="2"/>
</dbReference>
<keyword evidence="7 10" id="KW-0518">Myosin</keyword>
<evidence type="ECO:0000256" key="4">
    <source>
        <dbReference type="ARBA" id="ARBA00022490"/>
    </source>
</evidence>
<dbReference type="CDD" id="cd14883">
    <property type="entry name" value="MYSc_Myo22"/>
    <property type="match status" value="1"/>
</dbReference>
<dbReference type="SMART" id="SM00139">
    <property type="entry name" value="MyTH4"/>
    <property type="match status" value="1"/>
</dbReference>
<dbReference type="InterPro" id="IPR001609">
    <property type="entry name" value="Myosin_head_motor_dom-like"/>
</dbReference>
<sequence>MSQSVEPAVSMGTSTAHANLVYTSARPEDGVRDMIVISDIDENGINTNLHVRYKRDIIYTFTGSILVAVNPYKDISIYEQRNVEEYSGKKLSQVEPHIFAIAEAAYQSMCSSTANQSCIISGESGAGKTESTKFILQYLCSITNHTSFWTEQQILEANTLLEAFGNAKTVRNDNSSRFGKFMQVCFDGTQIKGCIVQDYLLEQSRITFQSPNERNYHVFYQLVAGAQASPELAQQYYIHPVQHYEYLNQSGCYTLQGVNDLQMFDNLRLAMNVLNIAEEMVGGIFAALSAVLLLGNMHFEDVEGEKSALTEGDQHLLCTLCDLLGFEQDSLKDLLLFRQIQVRGTITNIPFKHQEASENRHAMAKALYSRTFAWLVDAINKCTNPGQHQMRFIGILDIFGFENFATNSFEQLCINYTNEKLHRFFNHYVFALEEEAYREEEIQFAHITFTDNSKCVELIEKPPRCILKMLDEECRFPQGTDKSYLMKQHEMLEEHDYYIKGSDRRRWEVEFGVHHYAGMVLYSVQGFLDKNKDTQQDQLFDLMHNSTNTFVKDLTRFQDLLGVRLEVLQGRQTISRTTKNKPTVGDTFKHQLSALVDVLGLTNPWYVRCLKPNSQKLPNNYKPEDVLLQLRYSGMLDIIRIKREGYPVHIPVETFFFKYGILLPRNSGTADPRAAATTILKTLGLPATEWQVGKTKVFMRTAVFEPLEDWRMELLRQRAILVQKIWRGYNCRRAFLAKKQAALILQERFRSFRLRLEFLRQRRAAVVLQKHVRGMQARKMAETMRIQKRQEEERRRLEEQERERKKREKEVADEVAIEESLRQSQFELESLTHLIESMWTHYQPPVSPHSLDLDEMFGFLQEERADLKQEQKVEALKAINEQFEQLDTLCTQTEEECALLKQDMAIQSALQEVEHSIAEFDEGIPSSPGMYEVITRAPGKPPPPPRTSSLVGLPPGVSQATAFLPPVPTPPPPPPPPLEDHFAPGPPPPPPPPPPLPPGVPCAPPPPPSEGPLLPPPPPPPPLQPIEGLPPPPPPPPDQSSVEEALPPPPPPLAFPPPPPPPPPPDTTDTEVENPYAELSEVRKASLTGGVPHHTVHVVPPPLPPSPSPSQNSRGSRRSLALRLEQDHPGVGAGVGASGLVPVPADMGQLSPSMQERLDSMMHENVNTAVPPQYVSPAAETPELPEMDVFAPYKLRLLVTTIMQSSCMDLTRYMRDEVKDDSALEIVQNIVKCGIERIELRDEIFCQLLRQTNCNNELDSLRQGWVIMCLCTAAFSPSKNLHKSVEQLSPMVCKVFFMDGKTKAVSLQPCDTTTEVLDRLSKKIGLKSVEGWALYETNKDFERFIRSYEYIADILAQWESADSLSAQPSKNETISKKGPKMALGGADSRLMFRKRVYRHVHDIPNDPIEYHLLYAEAVHKVVKTDEFSVSDKVALQLAGLQAQVVWGPLRMTESSGKSDLEAKVWYLTCVKQFPLYGCTLFPIVHKGLWSHGSDTLLAINMDGLKFVRGRDKALIYDFRYHDIESIAVDPNDNFVTMEMSNKMMKLTDDEKLKLYEEIVRCRKALAESRILQRPPQEGSTGFIRNTLRRLTKSKLDRLRSYASSDAGSNFGVDFWSYSKTPLRQSLTIVHNPAHEETAVKMFSCILIYSGIEESVDTDEDHVTMMQNVMQKCLENDLLCNEFYLQLVKQTTDHPDPNSLVNRRSWQLLSVACATLPPVHTRVHKYVQVHLKKCAMDTTSEEGKFARFSLKCLNRTGEKKRRKFPPSVREIQCVIQRKLITQRIFFLNGDQRVVEFDSAATCGEVIKIIQAKIGMRSDAEGFGIYEVMTSSASFTCRGMGVDERMSDTISKWERLSRSGAVQEFHLTFRKRLFIEPYVDYNDPVECDLVFHQLIQDVFEERIPITPTHAVQLCALKIQSEMEDCKSGDINYSSVLRILPRPMRGYIRLEDIVTVHRTLLDLSPQQAVTSFISVLQEWPLFGATIFPVSQTYTSSMPKNLLLAVHQRGISLLELHTYRLLSSFGYSEVVHSSPAIKSIMIVIGNMAKGTKFMFNTNEASQIAHLVKDYMEELQARCLLSPNDNSQRMSRAFDLEDMDRQNVALPSLDPIRQE</sequence>
<comment type="caution">
    <text evidence="16">The sequence shown here is derived from an EMBL/GenBank/DDBJ whole genome shotgun (WGS) entry which is preliminary data.</text>
</comment>
<feature type="compositionally biased region" description="Pro residues" evidence="11">
    <location>
        <begin position="1046"/>
        <end position="1066"/>
    </location>
</feature>
<keyword evidence="8 10" id="KW-0505">Motor protein</keyword>
<evidence type="ECO:0000256" key="5">
    <source>
        <dbReference type="ARBA" id="ARBA00022741"/>
    </source>
</evidence>
<feature type="domain" description="Myosin motor" evidence="15">
    <location>
        <begin position="29"/>
        <end position="712"/>
    </location>
</feature>
<dbReference type="Pfam" id="PF21989">
    <property type="entry name" value="RA_2"/>
    <property type="match status" value="2"/>
</dbReference>
<dbReference type="SMART" id="SM00242">
    <property type="entry name" value="MYSc"/>
    <property type="match status" value="1"/>
</dbReference>
<evidence type="ECO:0000256" key="10">
    <source>
        <dbReference type="PROSITE-ProRule" id="PRU00782"/>
    </source>
</evidence>
<gene>
    <name evidence="16" type="ORF">C0Q70_14247</name>
</gene>
<dbReference type="InterPro" id="IPR019749">
    <property type="entry name" value="Band_41_domain"/>
</dbReference>
<dbReference type="InterPro" id="IPR000299">
    <property type="entry name" value="FERM_domain"/>
</dbReference>
<dbReference type="Gene3D" id="3.10.20.90">
    <property type="entry name" value="Phosphatidylinositol 3-kinase Catalytic Subunit, Chain A, domain 1"/>
    <property type="match status" value="2"/>
</dbReference>
<organism evidence="16 17">
    <name type="scientific">Pomacea canaliculata</name>
    <name type="common">Golden apple snail</name>
    <dbReference type="NCBI Taxonomy" id="400727"/>
    <lineage>
        <taxon>Eukaryota</taxon>
        <taxon>Metazoa</taxon>
        <taxon>Spiralia</taxon>
        <taxon>Lophotrochozoa</taxon>
        <taxon>Mollusca</taxon>
        <taxon>Gastropoda</taxon>
        <taxon>Caenogastropoda</taxon>
        <taxon>Architaenioglossa</taxon>
        <taxon>Ampullarioidea</taxon>
        <taxon>Ampullariidae</taxon>
        <taxon>Pomacea</taxon>
    </lineage>
</organism>
<evidence type="ECO:0000259" key="13">
    <source>
        <dbReference type="PROSITE" id="PS50200"/>
    </source>
</evidence>
<dbReference type="Gene3D" id="1.20.120.720">
    <property type="entry name" value="Myosin VI head, motor domain, U50 subdomain"/>
    <property type="match status" value="1"/>
</dbReference>
<evidence type="ECO:0000256" key="9">
    <source>
        <dbReference type="ARBA" id="ARBA00023203"/>
    </source>
</evidence>
<keyword evidence="5 10" id="KW-0547">Nucleotide-binding</keyword>
<dbReference type="STRING" id="400727.A0A2T7NZI1"/>